<feature type="compositionally biased region" description="Basic and acidic residues" evidence="10">
    <location>
        <begin position="335"/>
        <end position="345"/>
    </location>
</feature>
<dbReference type="PANTHER" id="PTHR21532">
    <property type="entry name" value="PHOSPHODIESTERASE HL"/>
    <property type="match status" value="1"/>
</dbReference>
<sequence>MAEEDSEWIIESIVGFLGSPEWLIPVMDFVENKCTVFDDEDENKLSYTDVHQQYKTLVEKLLENYMQEVGISEQQFLDACTSPFAKSKSLQSVFQPVLATDDFQMFRSLMAQKNMELQLQALRLIKERNGELPECLTDGVDVMTEMQQQEMKILQEVLKSKEEYEEEMSRRLMSGEDVGSTSSVCSTHPTEGRAESNKSPDHTAKVKYYFLFAASEAILSSSSMESRVLPAVTAPLKSSQPISSSISQAAAETCLEEARREAGFSKPFTELSVSQQEQLQQRAAYLRQQRDKLHALKKEQQRTKQNSSAGEAPPTLTAEISAEERKKLQKRKHLADKLKEEVIRK</sequence>
<comment type="similarity">
    <text evidence="3">Belongs to the CFAP36 family.</text>
</comment>
<reference evidence="12 13" key="1">
    <citation type="journal article" date="2014" name="Nat. Genet.">
        <title>Whole-genome sequence of a flatfish provides insights into ZW sex chromosome evolution and adaptation to a benthic lifestyle.</title>
        <authorList>
            <person name="Chen S."/>
            <person name="Zhang G."/>
            <person name="Shao C."/>
            <person name="Huang Q."/>
            <person name="Liu G."/>
            <person name="Zhang P."/>
            <person name="Song W."/>
            <person name="An N."/>
            <person name="Chalopin D."/>
            <person name="Volff J.N."/>
            <person name="Hong Y."/>
            <person name="Li Q."/>
            <person name="Sha Z."/>
            <person name="Zhou H."/>
            <person name="Xie M."/>
            <person name="Yu Q."/>
            <person name="Liu Y."/>
            <person name="Xiang H."/>
            <person name="Wang N."/>
            <person name="Wu K."/>
            <person name="Yang C."/>
            <person name="Zhou Q."/>
            <person name="Liao X."/>
            <person name="Yang L."/>
            <person name="Hu Q."/>
            <person name="Zhang J."/>
            <person name="Meng L."/>
            <person name="Jin L."/>
            <person name="Tian Y."/>
            <person name="Lian J."/>
            <person name="Yang J."/>
            <person name="Miao G."/>
            <person name="Liu S."/>
            <person name="Liang Z."/>
            <person name="Yan F."/>
            <person name="Li Y."/>
            <person name="Sun B."/>
            <person name="Zhang H."/>
            <person name="Zhang J."/>
            <person name="Zhu Y."/>
            <person name="Du M."/>
            <person name="Zhao Y."/>
            <person name="Schartl M."/>
            <person name="Tang Q."/>
            <person name="Wang J."/>
        </authorList>
    </citation>
    <scope>NUCLEOTIDE SEQUENCE</scope>
</reference>
<evidence type="ECO:0000313" key="13">
    <source>
        <dbReference type="Proteomes" id="UP000265120"/>
    </source>
</evidence>
<organism evidence="12 13">
    <name type="scientific">Cynoglossus semilaevis</name>
    <name type="common">Tongue sole</name>
    <dbReference type="NCBI Taxonomy" id="244447"/>
    <lineage>
        <taxon>Eukaryota</taxon>
        <taxon>Metazoa</taxon>
        <taxon>Chordata</taxon>
        <taxon>Craniata</taxon>
        <taxon>Vertebrata</taxon>
        <taxon>Euteleostomi</taxon>
        <taxon>Actinopterygii</taxon>
        <taxon>Neopterygii</taxon>
        <taxon>Teleostei</taxon>
        <taxon>Neoteleostei</taxon>
        <taxon>Acanthomorphata</taxon>
        <taxon>Carangaria</taxon>
        <taxon>Pleuronectiformes</taxon>
        <taxon>Pleuronectoidei</taxon>
        <taxon>Cynoglossidae</taxon>
        <taxon>Cynoglossinae</taxon>
        <taxon>Cynoglossus</taxon>
    </lineage>
</organism>
<keyword evidence="6" id="KW-0175">Coiled coil</keyword>
<feature type="region of interest" description="Disordered" evidence="10">
    <location>
        <begin position="289"/>
        <end position="345"/>
    </location>
</feature>
<dbReference type="Gene3D" id="1.20.1520.10">
    <property type="entry name" value="ADP-ribosylation factor-like 2-binding protein, domain"/>
    <property type="match status" value="1"/>
</dbReference>
<dbReference type="GeneTree" id="ENSGT00390000012785"/>
<comment type="subcellular location">
    <subcellularLocation>
        <location evidence="1">Cell projection</location>
        <location evidence="1">Cilium</location>
    </subcellularLocation>
    <subcellularLocation>
        <location evidence="2">Cytoplasm</location>
    </subcellularLocation>
</comment>
<reference evidence="12" key="3">
    <citation type="submission" date="2025-09" db="UniProtKB">
        <authorList>
            <consortium name="Ensembl"/>
        </authorList>
    </citation>
    <scope>IDENTIFICATION</scope>
</reference>
<dbReference type="InterPro" id="IPR038888">
    <property type="entry name" value="CFAP36"/>
</dbReference>
<dbReference type="Proteomes" id="UP000265120">
    <property type="component" value="Chromosome 12"/>
</dbReference>
<evidence type="ECO:0000256" key="6">
    <source>
        <dbReference type="ARBA" id="ARBA00023054"/>
    </source>
</evidence>
<evidence type="ECO:0000256" key="9">
    <source>
        <dbReference type="ARBA" id="ARBA00031593"/>
    </source>
</evidence>
<evidence type="ECO:0000256" key="2">
    <source>
        <dbReference type="ARBA" id="ARBA00004496"/>
    </source>
</evidence>
<feature type="compositionally biased region" description="Basic and acidic residues" evidence="10">
    <location>
        <begin position="289"/>
        <end position="302"/>
    </location>
</feature>
<evidence type="ECO:0000256" key="5">
    <source>
        <dbReference type="ARBA" id="ARBA00022490"/>
    </source>
</evidence>
<dbReference type="GO" id="GO:0005930">
    <property type="term" value="C:axoneme"/>
    <property type="evidence" value="ECO:0007669"/>
    <property type="project" value="TreeGrafter"/>
</dbReference>
<evidence type="ECO:0000256" key="8">
    <source>
        <dbReference type="ARBA" id="ARBA00023273"/>
    </source>
</evidence>
<evidence type="ECO:0000256" key="10">
    <source>
        <dbReference type="SAM" id="MobiDB-lite"/>
    </source>
</evidence>
<reference evidence="12" key="2">
    <citation type="submission" date="2025-08" db="UniProtKB">
        <authorList>
            <consortium name="Ensembl"/>
        </authorList>
    </citation>
    <scope>IDENTIFICATION</scope>
</reference>
<feature type="region of interest" description="Disordered" evidence="10">
    <location>
        <begin position="171"/>
        <end position="199"/>
    </location>
</feature>
<evidence type="ECO:0000256" key="7">
    <source>
        <dbReference type="ARBA" id="ARBA00023069"/>
    </source>
</evidence>
<feature type="compositionally biased region" description="Polar residues" evidence="10">
    <location>
        <begin position="179"/>
        <end position="189"/>
    </location>
</feature>
<proteinExistence type="inferred from homology"/>
<evidence type="ECO:0000259" key="11">
    <source>
        <dbReference type="Pfam" id="PF11527"/>
    </source>
</evidence>
<feature type="compositionally biased region" description="Basic and acidic residues" evidence="10">
    <location>
        <begin position="190"/>
        <end position="199"/>
    </location>
</feature>
<name>A0A3P8UDC3_CYNSE</name>
<dbReference type="InterPro" id="IPR023379">
    <property type="entry name" value="BART_dom"/>
</dbReference>
<feature type="domain" description="BART" evidence="11">
    <location>
        <begin position="6"/>
        <end position="118"/>
    </location>
</feature>
<dbReference type="InterPro" id="IPR042541">
    <property type="entry name" value="BART_sf"/>
</dbReference>
<dbReference type="PANTHER" id="PTHR21532:SF0">
    <property type="entry name" value="CILIA- AND FLAGELLA-ASSOCIATED PROTEIN 36"/>
    <property type="match status" value="1"/>
</dbReference>
<accession>A0A3P8UDC3</accession>
<dbReference type="GO" id="GO:0097546">
    <property type="term" value="C:ciliary base"/>
    <property type="evidence" value="ECO:0007669"/>
    <property type="project" value="TreeGrafter"/>
</dbReference>
<evidence type="ECO:0000313" key="12">
    <source>
        <dbReference type="Ensembl" id="ENSCSEP00000001223.1"/>
    </source>
</evidence>
<dbReference type="AlphaFoldDB" id="A0A3P8UDC3"/>
<evidence type="ECO:0000256" key="3">
    <source>
        <dbReference type="ARBA" id="ARBA00007460"/>
    </source>
</evidence>
<evidence type="ECO:0000256" key="1">
    <source>
        <dbReference type="ARBA" id="ARBA00004138"/>
    </source>
</evidence>
<protein>
    <recommendedName>
        <fullName evidence="4">Cilia- and flagella-associated protein 36</fullName>
    </recommendedName>
    <alternativeName>
        <fullName evidence="9">Coiled-coil domain-containing protein 104</fullName>
    </alternativeName>
</protein>
<dbReference type="Pfam" id="PF11527">
    <property type="entry name" value="ARL2_Bind_BART"/>
    <property type="match status" value="1"/>
</dbReference>
<evidence type="ECO:0000256" key="4">
    <source>
        <dbReference type="ARBA" id="ARBA00021815"/>
    </source>
</evidence>
<keyword evidence="8" id="KW-0966">Cell projection</keyword>
<dbReference type="Ensembl" id="ENSCSET00000001252.1">
    <property type="protein sequence ID" value="ENSCSEP00000001223.1"/>
    <property type="gene ID" value="ENSCSEG00000000835.1"/>
</dbReference>
<keyword evidence="13" id="KW-1185">Reference proteome</keyword>
<keyword evidence="7" id="KW-0969">Cilium</keyword>
<keyword evidence="5" id="KW-0963">Cytoplasm</keyword>